<evidence type="ECO:0000256" key="1">
    <source>
        <dbReference type="ARBA" id="ARBA00000085"/>
    </source>
</evidence>
<dbReference type="SMART" id="SM00091">
    <property type="entry name" value="PAS"/>
    <property type="match status" value="2"/>
</dbReference>
<evidence type="ECO:0000259" key="14">
    <source>
        <dbReference type="PROSITE" id="PS50112"/>
    </source>
</evidence>
<feature type="domain" description="PAC" evidence="15">
    <location>
        <begin position="580"/>
        <end position="632"/>
    </location>
</feature>
<keyword evidence="6" id="KW-0547">Nucleotide-binding</keyword>
<feature type="modified residue" description="4-aspartylphosphate" evidence="10">
    <location>
        <position position="947"/>
    </location>
</feature>
<evidence type="ECO:0000256" key="7">
    <source>
        <dbReference type="ARBA" id="ARBA00022777"/>
    </source>
</evidence>
<dbReference type="InterPro" id="IPR036097">
    <property type="entry name" value="HisK_dim/P_sf"/>
</dbReference>
<comment type="caution">
    <text evidence="17">The sequence shown here is derived from an EMBL/GenBank/DDBJ whole genome shotgun (WGS) entry which is preliminary data.</text>
</comment>
<dbReference type="PANTHER" id="PTHR43065">
    <property type="entry name" value="SENSOR HISTIDINE KINASE"/>
    <property type="match status" value="1"/>
</dbReference>
<dbReference type="NCBIfam" id="TIGR00229">
    <property type="entry name" value="sensory_box"/>
    <property type="match status" value="2"/>
</dbReference>
<dbReference type="PROSITE" id="PS50113">
    <property type="entry name" value="PAC"/>
    <property type="match status" value="2"/>
</dbReference>
<dbReference type="SUPFAM" id="SSF55874">
    <property type="entry name" value="ATPase domain of HSP90 chaperone/DNA topoisomerase II/histidine kinase"/>
    <property type="match status" value="1"/>
</dbReference>
<evidence type="ECO:0000259" key="12">
    <source>
        <dbReference type="PROSITE" id="PS50109"/>
    </source>
</evidence>
<evidence type="ECO:0000256" key="2">
    <source>
        <dbReference type="ARBA" id="ARBA00004370"/>
    </source>
</evidence>
<dbReference type="Gene3D" id="1.10.287.130">
    <property type="match status" value="1"/>
</dbReference>
<dbReference type="Gene3D" id="2.10.70.100">
    <property type="match status" value="1"/>
</dbReference>
<dbReference type="Pfam" id="PF13426">
    <property type="entry name" value="PAS_9"/>
    <property type="match status" value="1"/>
</dbReference>
<name>A0ABQ0JUQ9_9BACT</name>
<dbReference type="InterPro" id="IPR003594">
    <property type="entry name" value="HATPase_dom"/>
</dbReference>
<dbReference type="InterPro" id="IPR001610">
    <property type="entry name" value="PAC"/>
</dbReference>
<dbReference type="Gene3D" id="6.10.340.10">
    <property type="match status" value="1"/>
</dbReference>
<keyword evidence="11" id="KW-0472">Membrane</keyword>
<protein>
    <recommendedName>
        <fullName evidence="3">histidine kinase</fullName>
        <ecNumber evidence="3">2.7.13.3</ecNumber>
    </recommendedName>
</protein>
<dbReference type="InterPro" id="IPR035965">
    <property type="entry name" value="PAS-like_dom_sf"/>
</dbReference>
<dbReference type="Gene3D" id="3.40.50.2300">
    <property type="match status" value="1"/>
</dbReference>
<evidence type="ECO:0000256" key="9">
    <source>
        <dbReference type="ARBA" id="ARBA00023012"/>
    </source>
</evidence>
<comment type="subcellular location">
    <subcellularLocation>
        <location evidence="2">Membrane</location>
    </subcellularLocation>
</comment>
<keyword evidence="8" id="KW-0067">ATP-binding</keyword>
<dbReference type="EMBL" id="BAFN01000001">
    <property type="protein sequence ID" value="GAN32174.1"/>
    <property type="molecule type" value="Genomic_DNA"/>
</dbReference>
<keyword evidence="4 10" id="KW-0597">Phosphoprotein</keyword>
<dbReference type="SUPFAM" id="SSF47384">
    <property type="entry name" value="Homodimeric domain of signal transducing histidine kinase"/>
    <property type="match status" value="1"/>
</dbReference>
<comment type="catalytic activity">
    <reaction evidence="1">
        <text>ATP + protein L-histidine = ADP + protein N-phospho-L-histidine.</text>
        <dbReference type="EC" id="2.7.13.3"/>
    </reaction>
</comment>
<dbReference type="SMART" id="SM00448">
    <property type="entry name" value="REC"/>
    <property type="match status" value="1"/>
</dbReference>
<reference evidence="18" key="1">
    <citation type="journal article" date="2015" name="Genome Announc.">
        <title>Draft Genome Sequence of an Anaerobic Ammonium-Oxidizing Bacterium, "Candidatus Brocadia sinica".</title>
        <authorList>
            <person name="Oshiki M."/>
            <person name="Shinyako-Hata K."/>
            <person name="Satoh H."/>
            <person name="Okabe S."/>
        </authorList>
    </citation>
    <scope>NUCLEOTIDE SEQUENCE [LARGE SCALE GENOMIC DNA]</scope>
    <source>
        <strain evidence="18">JPN1</strain>
    </source>
</reference>
<feature type="domain" description="PAS" evidence="14">
    <location>
        <begin position="410"/>
        <end position="455"/>
    </location>
</feature>
<dbReference type="InterPro" id="IPR001789">
    <property type="entry name" value="Sig_transdc_resp-reg_receiver"/>
</dbReference>
<feature type="domain" description="PAC" evidence="15">
    <location>
        <begin position="458"/>
        <end position="510"/>
    </location>
</feature>
<dbReference type="Pfam" id="PF08447">
    <property type="entry name" value="PAS_3"/>
    <property type="match status" value="1"/>
</dbReference>
<dbReference type="SMART" id="SM00086">
    <property type="entry name" value="PAC"/>
    <property type="match status" value="2"/>
</dbReference>
<dbReference type="PROSITE" id="PS50110">
    <property type="entry name" value="RESPONSE_REGULATORY"/>
    <property type="match status" value="1"/>
</dbReference>
<dbReference type="InterPro" id="IPR005467">
    <property type="entry name" value="His_kinase_dom"/>
</dbReference>
<evidence type="ECO:0000259" key="15">
    <source>
        <dbReference type="PROSITE" id="PS50113"/>
    </source>
</evidence>
<feature type="domain" description="Histidine kinase" evidence="12">
    <location>
        <begin position="652"/>
        <end position="875"/>
    </location>
</feature>
<keyword evidence="11" id="KW-0812">Transmembrane</keyword>
<keyword evidence="9" id="KW-0902">Two-component regulatory system</keyword>
<dbReference type="PROSITE" id="PS50109">
    <property type="entry name" value="HIS_KIN"/>
    <property type="match status" value="1"/>
</dbReference>
<dbReference type="Pfam" id="PF02518">
    <property type="entry name" value="HATPase_c"/>
    <property type="match status" value="1"/>
</dbReference>
<dbReference type="CDD" id="cd00082">
    <property type="entry name" value="HisKA"/>
    <property type="match status" value="1"/>
</dbReference>
<dbReference type="GO" id="GO:0016301">
    <property type="term" value="F:kinase activity"/>
    <property type="evidence" value="ECO:0007669"/>
    <property type="project" value="UniProtKB-KW"/>
</dbReference>
<dbReference type="PRINTS" id="PR00344">
    <property type="entry name" value="BCTRLSENSOR"/>
</dbReference>
<dbReference type="SUPFAM" id="SSF52172">
    <property type="entry name" value="CheY-like"/>
    <property type="match status" value="1"/>
</dbReference>
<dbReference type="InterPro" id="IPR000014">
    <property type="entry name" value="PAS"/>
</dbReference>
<evidence type="ECO:0000256" key="8">
    <source>
        <dbReference type="ARBA" id="ARBA00022840"/>
    </source>
</evidence>
<dbReference type="SUPFAM" id="SSF55785">
    <property type="entry name" value="PYP-like sensor domain (PAS domain)"/>
    <property type="match status" value="2"/>
</dbReference>
<dbReference type="InterPro" id="IPR013655">
    <property type="entry name" value="PAS_fold_3"/>
</dbReference>
<dbReference type="Gene3D" id="3.30.450.20">
    <property type="entry name" value="PAS domain"/>
    <property type="match status" value="3"/>
</dbReference>
<evidence type="ECO:0000256" key="10">
    <source>
        <dbReference type="PROSITE-ProRule" id="PRU00169"/>
    </source>
</evidence>
<feature type="transmembrane region" description="Helical" evidence="11">
    <location>
        <begin position="302"/>
        <end position="325"/>
    </location>
</feature>
<dbReference type="InterPro" id="IPR003661">
    <property type="entry name" value="HisK_dim/P_dom"/>
</dbReference>
<dbReference type="PROSITE" id="PS50112">
    <property type="entry name" value="PAS"/>
    <property type="match status" value="2"/>
</dbReference>
<dbReference type="InterPro" id="IPR000700">
    <property type="entry name" value="PAS-assoc_C"/>
</dbReference>
<dbReference type="PROSITE" id="PS50885">
    <property type="entry name" value="HAMP"/>
    <property type="match status" value="1"/>
</dbReference>
<keyword evidence="11" id="KW-1133">Transmembrane helix</keyword>
<feature type="domain" description="HAMP" evidence="16">
    <location>
        <begin position="326"/>
        <end position="378"/>
    </location>
</feature>
<evidence type="ECO:0000313" key="18">
    <source>
        <dbReference type="Proteomes" id="UP000032309"/>
    </source>
</evidence>
<dbReference type="PANTHER" id="PTHR43065:SF46">
    <property type="entry name" value="C4-DICARBOXYLATE TRANSPORT SENSOR PROTEIN DCTB"/>
    <property type="match status" value="1"/>
</dbReference>
<dbReference type="SMART" id="SM00304">
    <property type="entry name" value="HAMP"/>
    <property type="match status" value="1"/>
</dbReference>
<dbReference type="InterPro" id="IPR036890">
    <property type="entry name" value="HATPase_C_sf"/>
</dbReference>
<evidence type="ECO:0000256" key="5">
    <source>
        <dbReference type="ARBA" id="ARBA00022679"/>
    </source>
</evidence>
<evidence type="ECO:0000259" key="16">
    <source>
        <dbReference type="PROSITE" id="PS50885"/>
    </source>
</evidence>
<evidence type="ECO:0000256" key="3">
    <source>
        <dbReference type="ARBA" id="ARBA00012438"/>
    </source>
</evidence>
<dbReference type="Gene3D" id="3.30.565.10">
    <property type="entry name" value="Histidine kinase-like ATPase, C-terminal domain"/>
    <property type="match status" value="1"/>
</dbReference>
<evidence type="ECO:0000259" key="13">
    <source>
        <dbReference type="PROSITE" id="PS50110"/>
    </source>
</evidence>
<sequence length="1040" mass="118152">MESKFNRSLSKKALIGIVFILLPVVITFFLSFHKNRWHIKELIFNDITAIAEAYEGHVYQFLEISKRRVQDFASDGFIRHQLLKINRSRDKRIATMSLNKYLAKDKIILDKSIKTIHVLSPEGRVVASTNIPEIGMDLSNEAFFIKGSDVIKVVECYFGYTKQPGIAISAPIFSKVMRRPIGVIVNYIQLSEINKVLAGESIRELGAISWNRGRAKSMEVYLVNQEKRMITESRFVKNAVLKQVVNTLPVELSLTSQKEMVGLYKDYRDREVAGASMYIPSLKWVLLVEVDKNDVMAPLKYMLVNAMITVYIVIALIFTLFVIFVKRVVQPLRIISDAAKDIASGNYDVVIPVQTRDEIGMLCNSFNNMSHDIKTRTLLLTRSDARLAEAQRIAHIGSWEWDIVKNELCWSDEIYRIFGLSPREFNATYEAFLDCVHPDDRDFVKKSINEALYKNTYYDIDHRILLKDGTVRIVYAKGEIFIDDTGRAIRMVGTVQDITERKRMEDQMRKLSYAIEQSTIAIVITDTNGNIQYVNPKFTQLTGYTSEEVMGKNPCILKSGKTPPEVYTRLWNTITAGGEWQGEFCNKKKNGEFYWEQERVSSIKNQEEVITNFIAFKEDITLVKQAEEEQTKLRERLERASRLESIGKLAGGIAHDFNNILTVIIGYGNLLNKETKKGNPSMEYVKKILTSAERAAQLTQGLLAFSRKQIINQRPVNVNEFVKKSESLLSRLIGEDIELKTILMNRDGIVMADSGQMEQVLMNLTTNARDAMPEGGDIIIRTEIVELGNEYIKAHGYGLIGKYVLLSFSDTGVGMDEETKKRIFEPFFTTKKVGKGTGLGLAIVYGIVKQHNGYINVYSETDKGTTLKIYLPLVESMADKLKPDTSAPVTLDGTETILLAEDEEEVRTLGKKVLERFGYKAIEAADGEEAIQKFMENKDDINLLVFDVLMPKKSGKEAYDAIRKIRPDMKVLFMSGYSEDIIHKKGIPFKGGLNFVSKPISPKRFLVRVRMVLDNALSATYKLPEKYLENKEKSQVNVIS</sequence>
<evidence type="ECO:0000313" key="17">
    <source>
        <dbReference type="EMBL" id="GAN32174.1"/>
    </source>
</evidence>
<feature type="transmembrane region" description="Helical" evidence="11">
    <location>
        <begin position="13"/>
        <end position="32"/>
    </location>
</feature>
<dbReference type="SUPFAM" id="SSF158472">
    <property type="entry name" value="HAMP domain-like"/>
    <property type="match status" value="1"/>
</dbReference>
<evidence type="ECO:0000256" key="6">
    <source>
        <dbReference type="ARBA" id="ARBA00022741"/>
    </source>
</evidence>
<accession>A0ABQ0JUQ9</accession>
<keyword evidence="5" id="KW-0808">Transferase</keyword>
<dbReference type="Pfam" id="PF00512">
    <property type="entry name" value="HisKA"/>
    <property type="match status" value="1"/>
</dbReference>
<keyword evidence="7 17" id="KW-0418">Kinase</keyword>
<dbReference type="Proteomes" id="UP000032309">
    <property type="component" value="Unassembled WGS sequence"/>
</dbReference>
<gene>
    <name evidence="17" type="ORF">BROSI_A0686</name>
</gene>
<feature type="domain" description="PAS" evidence="14">
    <location>
        <begin position="507"/>
        <end position="553"/>
    </location>
</feature>
<dbReference type="EC" id="2.7.13.3" evidence="3"/>
<dbReference type="InterPro" id="IPR011006">
    <property type="entry name" value="CheY-like_superfamily"/>
</dbReference>
<dbReference type="InterPro" id="IPR004358">
    <property type="entry name" value="Sig_transdc_His_kin-like_C"/>
</dbReference>
<dbReference type="SMART" id="SM00388">
    <property type="entry name" value="HisKA"/>
    <property type="match status" value="1"/>
</dbReference>
<dbReference type="Pfam" id="PF00672">
    <property type="entry name" value="HAMP"/>
    <property type="match status" value="1"/>
</dbReference>
<dbReference type="CDD" id="cd06225">
    <property type="entry name" value="HAMP"/>
    <property type="match status" value="1"/>
</dbReference>
<dbReference type="InterPro" id="IPR003660">
    <property type="entry name" value="HAMP_dom"/>
</dbReference>
<evidence type="ECO:0000256" key="4">
    <source>
        <dbReference type="ARBA" id="ARBA00022553"/>
    </source>
</evidence>
<keyword evidence="18" id="KW-1185">Reference proteome</keyword>
<dbReference type="SMART" id="SM00387">
    <property type="entry name" value="HATPase_c"/>
    <property type="match status" value="1"/>
</dbReference>
<dbReference type="CDD" id="cd00130">
    <property type="entry name" value="PAS"/>
    <property type="match status" value="2"/>
</dbReference>
<proteinExistence type="predicted"/>
<evidence type="ECO:0000256" key="11">
    <source>
        <dbReference type="SAM" id="Phobius"/>
    </source>
</evidence>
<feature type="domain" description="Response regulatory" evidence="13">
    <location>
        <begin position="896"/>
        <end position="1013"/>
    </location>
</feature>
<organism evidence="17 18">
    <name type="scientific">Candidatus Brocadia sinica JPN1</name>
    <dbReference type="NCBI Taxonomy" id="1197129"/>
    <lineage>
        <taxon>Bacteria</taxon>
        <taxon>Pseudomonadati</taxon>
        <taxon>Planctomycetota</taxon>
        <taxon>Candidatus Brocadiia</taxon>
        <taxon>Candidatus Brocadiales</taxon>
        <taxon>Candidatus Brocadiaceae</taxon>
        <taxon>Candidatus Brocadia</taxon>
    </lineage>
</organism>
<dbReference type="Pfam" id="PF00072">
    <property type="entry name" value="Response_reg"/>
    <property type="match status" value="1"/>
</dbReference>